<dbReference type="InParanoid" id="A0A507AU51"/>
<evidence type="ECO:0000313" key="4">
    <source>
        <dbReference type="EMBL" id="TPX14345.1"/>
    </source>
</evidence>
<dbReference type="GeneID" id="41972988"/>
<protein>
    <recommendedName>
        <fullName evidence="3">CCHC-type domain-containing protein</fullName>
    </recommendedName>
</protein>
<dbReference type="OrthoDB" id="427960at2759"/>
<dbReference type="SUPFAM" id="SSF57756">
    <property type="entry name" value="Retrovirus zinc finger-like domains"/>
    <property type="match status" value="1"/>
</dbReference>
<dbReference type="InterPro" id="IPR001878">
    <property type="entry name" value="Znf_CCHC"/>
</dbReference>
<feature type="compositionally biased region" description="Acidic residues" evidence="2">
    <location>
        <begin position="173"/>
        <end position="182"/>
    </location>
</feature>
<feature type="compositionally biased region" description="Basic and acidic residues" evidence="2">
    <location>
        <begin position="68"/>
        <end position="89"/>
    </location>
</feature>
<evidence type="ECO:0000313" key="5">
    <source>
        <dbReference type="Proteomes" id="UP000319257"/>
    </source>
</evidence>
<proteinExistence type="predicted"/>
<name>A0A507AU51_9PEZI</name>
<reference evidence="4 5" key="1">
    <citation type="submission" date="2019-06" db="EMBL/GenBank/DDBJ databases">
        <title>Draft genome sequence of the filamentous fungus Phialemoniopsis curvata isolated from diesel fuel.</title>
        <authorList>
            <person name="Varaljay V.A."/>
            <person name="Lyon W.J."/>
            <person name="Crouch A.L."/>
            <person name="Drake C.E."/>
            <person name="Hollomon J.M."/>
            <person name="Nadeau L.J."/>
            <person name="Nunn H.S."/>
            <person name="Stevenson B.S."/>
            <person name="Bojanowski C.L."/>
            <person name="Crookes-Goodson W.J."/>
        </authorList>
    </citation>
    <scope>NUCLEOTIDE SEQUENCE [LARGE SCALE GENOMIC DNA]</scope>
    <source>
        <strain evidence="4 5">D216</strain>
    </source>
</reference>
<evidence type="ECO:0000256" key="1">
    <source>
        <dbReference type="PROSITE-ProRule" id="PRU00047"/>
    </source>
</evidence>
<feature type="compositionally biased region" description="Basic and acidic residues" evidence="2">
    <location>
        <begin position="135"/>
        <end position="145"/>
    </location>
</feature>
<evidence type="ECO:0000256" key="2">
    <source>
        <dbReference type="SAM" id="MobiDB-lite"/>
    </source>
</evidence>
<dbReference type="PROSITE" id="PS50158">
    <property type="entry name" value="ZF_CCHC"/>
    <property type="match status" value="1"/>
</dbReference>
<keyword evidence="1" id="KW-0479">Metal-binding</keyword>
<keyword evidence="1" id="KW-0863">Zinc-finger</keyword>
<dbReference type="GO" id="GO:0003676">
    <property type="term" value="F:nucleic acid binding"/>
    <property type="evidence" value="ECO:0007669"/>
    <property type="project" value="InterPro"/>
</dbReference>
<feature type="compositionally biased region" description="Low complexity" evidence="2">
    <location>
        <begin position="23"/>
        <end position="36"/>
    </location>
</feature>
<dbReference type="Proteomes" id="UP000319257">
    <property type="component" value="Unassembled WGS sequence"/>
</dbReference>
<organism evidence="4 5">
    <name type="scientific">Thyridium curvatum</name>
    <dbReference type="NCBI Taxonomy" id="1093900"/>
    <lineage>
        <taxon>Eukaryota</taxon>
        <taxon>Fungi</taxon>
        <taxon>Dikarya</taxon>
        <taxon>Ascomycota</taxon>
        <taxon>Pezizomycotina</taxon>
        <taxon>Sordariomycetes</taxon>
        <taxon>Sordariomycetidae</taxon>
        <taxon>Thyridiales</taxon>
        <taxon>Thyridiaceae</taxon>
        <taxon>Thyridium</taxon>
    </lineage>
</organism>
<accession>A0A507AU51</accession>
<evidence type="ECO:0000259" key="3">
    <source>
        <dbReference type="PROSITE" id="PS50158"/>
    </source>
</evidence>
<dbReference type="EMBL" id="SKBQ01000029">
    <property type="protein sequence ID" value="TPX14345.1"/>
    <property type="molecule type" value="Genomic_DNA"/>
</dbReference>
<feature type="compositionally biased region" description="Basic residues" evidence="2">
    <location>
        <begin position="146"/>
        <end position="156"/>
    </location>
</feature>
<dbReference type="InterPro" id="IPR036875">
    <property type="entry name" value="Znf_CCHC_sf"/>
</dbReference>
<sequence length="282" mass="30801">MSAQTPKTISSRLLSMKFMQRGASSASSSPSTPQASEDQSAKRRKTSHSATKSQPVTPVIDQKALQAAREEEEKAKQAAVERRAAELGDSHWVLQVPTPTTKSGKAIQAPLNIVQVGFSQIDSKGAEDESPLDASETRAAAETKFRRFNMKKRSRKQALDESVDSSSGMSASDNEDEDEDENASGLSSPATRDGEIRGRKFTASAEDRGRARSATSRRRNVEKSKAQEFANKRRKKEVKLNQLTSISSATPQKPDSWKANITCHRCHKTGHLAAECDSARGR</sequence>
<feature type="compositionally biased region" description="Polar residues" evidence="2">
    <location>
        <begin position="1"/>
        <end position="13"/>
    </location>
</feature>
<keyword evidence="1" id="KW-0862">Zinc</keyword>
<dbReference type="GO" id="GO:0008270">
    <property type="term" value="F:zinc ion binding"/>
    <property type="evidence" value="ECO:0007669"/>
    <property type="project" value="UniProtKB-KW"/>
</dbReference>
<comment type="caution">
    <text evidence="4">The sequence shown here is derived from an EMBL/GenBank/DDBJ whole genome shotgun (WGS) entry which is preliminary data.</text>
</comment>
<dbReference type="AlphaFoldDB" id="A0A507AU51"/>
<gene>
    <name evidence="4" type="ORF">E0L32_005541</name>
</gene>
<dbReference type="STRING" id="1093900.A0A507AU51"/>
<feature type="region of interest" description="Disordered" evidence="2">
    <location>
        <begin position="1"/>
        <end position="108"/>
    </location>
</feature>
<feature type="region of interest" description="Disordered" evidence="2">
    <location>
        <begin position="124"/>
        <end position="237"/>
    </location>
</feature>
<keyword evidence="5" id="KW-1185">Reference proteome</keyword>
<feature type="domain" description="CCHC-type" evidence="3">
    <location>
        <begin position="263"/>
        <end position="276"/>
    </location>
</feature>
<dbReference type="SMART" id="SM00343">
    <property type="entry name" value="ZnF_C2HC"/>
    <property type="match status" value="1"/>
</dbReference>
<dbReference type="RefSeq" id="XP_030996056.1">
    <property type="nucleotide sequence ID" value="XM_031140074.1"/>
</dbReference>